<dbReference type="InterPro" id="IPR016032">
    <property type="entry name" value="Sig_transdc_resp-reg_C-effctor"/>
</dbReference>
<dbReference type="PROSITE" id="PS50043">
    <property type="entry name" value="HTH_LUXR_2"/>
    <property type="match status" value="1"/>
</dbReference>
<dbReference type="Proteomes" id="UP000076088">
    <property type="component" value="Chromosome"/>
</dbReference>
<sequence length="251" mass="27636">MAMSIEPVVSDIIAAIGEPDFAAVTAGTLCALAEFDLAAVVVHRPRSRSRILHENFGAIGHRAGLDTYARKTCRFNPMLRGASSGAMRARDYRGRFADIPETMRPHLIETPHEELGFRTVGWPERQEEIGVYFPGWGGTIEIGLYRERSRRPAHARLLRALGELAGPVGTAFERHRILAPAPRPAASGWPARTGVLSTREDEICRLLLAGCSSDAIALRLSLSRHTVKDHRKNIFRKLGISALAELFALAR</sequence>
<keyword evidence="3" id="KW-0804">Transcription</keyword>
<dbReference type="GO" id="GO:0006355">
    <property type="term" value="P:regulation of DNA-templated transcription"/>
    <property type="evidence" value="ECO:0007669"/>
    <property type="project" value="InterPro"/>
</dbReference>
<evidence type="ECO:0000256" key="2">
    <source>
        <dbReference type="ARBA" id="ARBA00023125"/>
    </source>
</evidence>
<organism evidence="5 6">
    <name type="scientific">Sphingopyxis macrogoltabida</name>
    <name type="common">Sphingomonas macrogoltabidus</name>
    <dbReference type="NCBI Taxonomy" id="33050"/>
    <lineage>
        <taxon>Bacteria</taxon>
        <taxon>Pseudomonadati</taxon>
        <taxon>Pseudomonadota</taxon>
        <taxon>Alphaproteobacteria</taxon>
        <taxon>Sphingomonadales</taxon>
        <taxon>Sphingomonadaceae</taxon>
        <taxon>Sphingopyxis</taxon>
    </lineage>
</organism>
<name>A0AAC9FF49_SPHMC</name>
<feature type="domain" description="HTH luxR-type" evidence="4">
    <location>
        <begin position="189"/>
        <end position="251"/>
    </location>
</feature>
<dbReference type="PANTHER" id="PTHR44688">
    <property type="entry name" value="DNA-BINDING TRANSCRIPTIONAL ACTIVATOR DEVR_DOSR"/>
    <property type="match status" value="1"/>
</dbReference>
<dbReference type="Gene3D" id="1.10.10.10">
    <property type="entry name" value="Winged helix-like DNA-binding domain superfamily/Winged helix DNA-binding domain"/>
    <property type="match status" value="1"/>
</dbReference>
<dbReference type="InterPro" id="IPR036388">
    <property type="entry name" value="WH-like_DNA-bd_sf"/>
</dbReference>
<dbReference type="PANTHER" id="PTHR44688:SF16">
    <property type="entry name" value="DNA-BINDING TRANSCRIPTIONAL ACTIVATOR DEVR_DOSR"/>
    <property type="match status" value="1"/>
</dbReference>
<evidence type="ECO:0000259" key="4">
    <source>
        <dbReference type="PROSITE" id="PS50043"/>
    </source>
</evidence>
<protein>
    <recommendedName>
        <fullName evidence="4">HTH luxR-type domain-containing protein</fullName>
    </recommendedName>
</protein>
<dbReference type="PRINTS" id="PR00038">
    <property type="entry name" value="HTHLUXR"/>
</dbReference>
<dbReference type="InterPro" id="IPR000792">
    <property type="entry name" value="Tscrpt_reg_LuxR_C"/>
</dbReference>
<dbReference type="SUPFAM" id="SSF46894">
    <property type="entry name" value="C-terminal effector domain of the bipartite response regulators"/>
    <property type="match status" value="1"/>
</dbReference>
<dbReference type="PROSITE" id="PS00622">
    <property type="entry name" value="HTH_LUXR_1"/>
    <property type="match status" value="1"/>
</dbReference>
<dbReference type="CDD" id="cd06170">
    <property type="entry name" value="LuxR_C_like"/>
    <property type="match status" value="1"/>
</dbReference>
<dbReference type="Pfam" id="PF00196">
    <property type="entry name" value="GerE"/>
    <property type="match status" value="1"/>
</dbReference>
<proteinExistence type="predicted"/>
<evidence type="ECO:0000256" key="1">
    <source>
        <dbReference type="ARBA" id="ARBA00023015"/>
    </source>
</evidence>
<keyword evidence="2" id="KW-0238">DNA-binding</keyword>
<evidence type="ECO:0000313" key="6">
    <source>
        <dbReference type="Proteomes" id="UP000076088"/>
    </source>
</evidence>
<keyword evidence="6" id="KW-1185">Reference proteome</keyword>
<accession>A0AAC9FF49</accession>
<dbReference type="KEGG" id="smaz:LH19_04500"/>
<reference evidence="6" key="1">
    <citation type="submission" date="2015-11" db="EMBL/GenBank/DDBJ databases">
        <title>Complete genome sequence of a polyethylene-glycol degrader Sphingopyxis macrogoltabida 203N (NBRC 111659).</title>
        <authorList>
            <person name="Yoshiyuki O."/>
            <person name="Shouta N."/>
            <person name="Nagata Y."/>
            <person name="Numata M."/>
            <person name="Tsuchikane K."/>
            <person name="Hosoyama A."/>
            <person name="Yamazoe A."/>
            <person name="Tsuda M."/>
            <person name="Fujita N."/>
            <person name="Kawai F."/>
        </authorList>
    </citation>
    <scope>NUCLEOTIDE SEQUENCE [LARGE SCALE GENOMIC DNA]</scope>
    <source>
        <strain evidence="6">203N</strain>
    </source>
</reference>
<reference evidence="5 6" key="2">
    <citation type="journal article" date="2016" name="Genome Announc.">
        <title>Complete Genome Sequence of Sphingopyxis macrogoltabida Strain 203N (NBRC 111659), a Polyethylene Glycol Degrader.</title>
        <authorList>
            <person name="Ohtsubo Y."/>
            <person name="Nonoyama S."/>
            <person name="Nagata Y."/>
            <person name="Numata M."/>
            <person name="Tsuchikane K."/>
            <person name="Hosoyama A."/>
            <person name="Yamazoe A."/>
            <person name="Tsuda M."/>
            <person name="Fujita N."/>
            <person name="Kawai F."/>
        </authorList>
    </citation>
    <scope>NUCLEOTIDE SEQUENCE [LARGE SCALE GENOMIC DNA]</scope>
    <source>
        <strain evidence="5 6">203N</strain>
    </source>
</reference>
<dbReference type="AlphaFoldDB" id="A0AAC9FF49"/>
<gene>
    <name evidence="5" type="ORF">ATM17_04460</name>
</gene>
<dbReference type="SMART" id="SM00421">
    <property type="entry name" value="HTH_LUXR"/>
    <property type="match status" value="1"/>
</dbReference>
<keyword evidence="1" id="KW-0805">Transcription regulation</keyword>
<dbReference type="EMBL" id="CP013344">
    <property type="protein sequence ID" value="AMU88295.1"/>
    <property type="molecule type" value="Genomic_DNA"/>
</dbReference>
<evidence type="ECO:0000256" key="3">
    <source>
        <dbReference type="ARBA" id="ARBA00023163"/>
    </source>
</evidence>
<evidence type="ECO:0000313" key="5">
    <source>
        <dbReference type="EMBL" id="AMU88295.1"/>
    </source>
</evidence>
<dbReference type="GO" id="GO:0003677">
    <property type="term" value="F:DNA binding"/>
    <property type="evidence" value="ECO:0007669"/>
    <property type="project" value="UniProtKB-KW"/>
</dbReference>